<evidence type="ECO:0000256" key="3">
    <source>
        <dbReference type="ARBA" id="ARBA00023027"/>
    </source>
</evidence>
<feature type="domain" description="D-isomer specific 2-hydroxyacid dehydrogenase NAD-binding" evidence="6">
    <location>
        <begin position="107"/>
        <end position="283"/>
    </location>
</feature>
<dbReference type="PROSITE" id="PS00065">
    <property type="entry name" value="D_2_HYDROXYACID_DH_1"/>
    <property type="match status" value="1"/>
</dbReference>
<dbReference type="SUPFAM" id="SSF52283">
    <property type="entry name" value="Formate/glycerate dehydrogenase catalytic domain-like"/>
    <property type="match status" value="1"/>
</dbReference>
<protein>
    <recommendedName>
        <fullName evidence="9">D-glycerate dehydrogenase</fullName>
    </recommendedName>
</protein>
<dbReference type="PANTHER" id="PTHR10996">
    <property type="entry name" value="2-HYDROXYACID DEHYDROGENASE-RELATED"/>
    <property type="match status" value="1"/>
</dbReference>
<dbReference type="InterPro" id="IPR006139">
    <property type="entry name" value="D-isomer_2_OHA_DH_cat_dom"/>
</dbReference>
<feature type="domain" description="D-isomer specific 2-hydroxyacid dehydrogenase catalytic" evidence="5">
    <location>
        <begin position="4"/>
        <end position="315"/>
    </location>
</feature>
<organism evidence="7 8">
    <name type="scientific">Candidatus Fimadaptatus faecigallinarum</name>
    <dbReference type="NCBI Taxonomy" id="2840814"/>
    <lineage>
        <taxon>Bacteria</taxon>
        <taxon>Bacillati</taxon>
        <taxon>Bacillota</taxon>
        <taxon>Clostridia</taxon>
        <taxon>Eubacteriales</taxon>
        <taxon>Candidatus Fimadaptatus</taxon>
    </lineage>
</organism>
<keyword evidence="3" id="KW-0520">NAD</keyword>
<dbReference type="InterPro" id="IPR006140">
    <property type="entry name" value="D-isomer_DH_NAD-bd"/>
</dbReference>
<name>A0A9D1LQA1_9FIRM</name>
<evidence type="ECO:0000256" key="1">
    <source>
        <dbReference type="ARBA" id="ARBA00005854"/>
    </source>
</evidence>
<dbReference type="GO" id="GO:0051287">
    <property type="term" value="F:NAD binding"/>
    <property type="evidence" value="ECO:0007669"/>
    <property type="project" value="InterPro"/>
</dbReference>
<comment type="caution">
    <text evidence="7">The sequence shown here is derived from an EMBL/GenBank/DDBJ whole genome shotgun (WGS) entry which is preliminary data.</text>
</comment>
<dbReference type="EMBL" id="DVNK01000015">
    <property type="protein sequence ID" value="HIU46048.1"/>
    <property type="molecule type" value="Genomic_DNA"/>
</dbReference>
<dbReference type="PROSITE" id="PS00671">
    <property type="entry name" value="D_2_HYDROXYACID_DH_3"/>
    <property type="match status" value="1"/>
</dbReference>
<evidence type="ECO:0000313" key="8">
    <source>
        <dbReference type="Proteomes" id="UP000824123"/>
    </source>
</evidence>
<reference evidence="7" key="2">
    <citation type="journal article" date="2021" name="PeerJ">
        <title>Extensive microbial diversity within the chicken gut microbiome revealed by metagenomics and culture.</title>
        <authorList>
            <person name="Gilroy R."/>
            <person name="Ravi A."/>
            <person name="Getino M."/>
            <person name="Pursley I."/>
            <person name="Horton D.L."/>
            <person name="Alikhan N.F."/>
            <person name="Baker D."/>
            <person name="Gharbi K."/>
            <person name="Hall N."/>
            <person name="Watson M."/>
            <person name="Adriaenssens E.M."/>
            <person name="Foster-Nyarko E."/>
            <person name="Jarju S."/>
            <person name="Secka A."/>
            <person name="Antonio M."/>
            <person name="Oren A."/>
            <person name="Chaudhuri R.R."/>
            <person name="La Ragione R."/>
            <person name="Hildebrand F."/>
            <person name="Pallen M.J."/>
        </authorList>
    </citation>
    <scope>NUCLEOTIDE SEQUENCE</scope>
    <source>
        <strain evidence="7">ChiSxjej2B14-8506</strain>
    </source>
</reference>
<gene>
    <name evidence="7" type="ORF">IAC59_02155</name>
</gene>
<dbReference type="Gene3D" id="3.40.50.720">
    <property type="entry name" value="NAD(P)-binding Rossmann-like Domain"/>
    <property type="match status" value="2"/>
</dbReference>
<dbReference type="Pfam" id="PF00389">
    <property type="entry name" value="2-Hacid_dh"/>
    <property type="match status" value="1"/>
</dbReference>
<evidence type="ECO:0000256" key="2">
    <source>
        <dbReference type="ARBA" id="ARBA00023002"/>
    </source>
</evidence>
<comment type="similarity">
    <text evidence="1 4">Belongs to the D-isomer specific 2-hydroxyacid dehydrogenase family.</text>
</comment>
<evidence type="ECO:0000259" key="5">
    <source>
        <dbReference type="Pfam" id="PF00389"/>
    </source>
</evidence>
<dbReference type="InterPro" id="IPR050223">
    <property type="entry name" value="D-isomer_2-hydroxyacid_DH"/>
</dbReference>
<dbReference type="PROSITE" id="PS00670">
    <property type="entry name" value="D_2_HYDROXYACID_DH_2"/>
    <property type="match status" value="1"/>
</dbReference>
<evidence type="ECO:0000313" key="7">
    <source>
        <dbReference type="EMBL" id="HIU46048.1"/>
    </source>
</evidence>
<dbReference type="GO" id="GO:0016618">
    <property type="term" value="F:hydroxypyruvate reductase [NAD(P)H] activity"/>
    <property type="evidence" value="ECO:0007669"/>
    <property type="project" value="TreeGrafter"/>
</dbReference>
<keyword evidence="2 4" id="KW-0560">Oxidoreductase</keyword>
<dbReference type="Pfam" id="PF02826">
    <property type="entry name" value="2-Hacid_dh_C"/>
    <property type="match status" value="1"/>
</dbReference>
<sequence>MYKVLVTHNIPGDGLSELRQRCQVVTPPEGQLAFSRQQILEHMADVDGVLACAAIDAEMIAAAPKLKIISNYGAGYDRIDTAAAAARGIPVTNIPDDTMQATAELALALLMSLSRRVTELDRALRAGEQGLFVMGQHMGHTLSGKTLGIIGMGHIGGALAGMARALGMDVVYHNRHRLPPEREQGCRYMELDALLECADAISLHCPLTDSTRNLIGRAQIERMKPSAVIVNTARGGVIDTAALIDALKSGRIAGAALDVFPSEPEVPAELLSMDNVVLTPHIGTNAVETREQMARACAARILDALDGRTPANVVNGVKLA</sequence>
<proteinExistence type="inferred from homology"/>
<dbReference type="InterPro" id="IPR036291">
    <property type="entry name" value="NAD(P)-bd_dom_sf"/>
</dbReference>
<dbReference type="AlphaFoldDB" id="A0A9D1LQA1"/>
<dbReference type="PANTHER" id="PTHR10996:SF264">
    <property type="entry name" value="HYPOTHETICAL D-ISOMER SPECIFIC 2-HYDROXYACID DEHYDROGENASE (EUROFUNG)"/>
    <property type="match status" value="1"/>
</dbReference>
<dbReference type="SUPFAM" id="SSF51735">
    <property type="entry name" value="NAD(P)-binding Rossmann-fold domains"/>
    <property type="match status" value="1"/>
</dbReference>
<evidence type="ECO:0008006" key="9">
    <source>
        <dbReference type="Google" id="ProtNLM"/>
    </source>
</evidence>
<dbReference type="GO" id="GO:0005829">
    <property type="term" value="C:cytosol"/>
    <property type="evidence" value="ECO:0007669"/>
    <property type="project" value="TreeGrafter"/>
</dbReference>
<dbReference type="FunFam" id="3.40.50.720:FF:000203">
    <property type="entry name" value="D-3-phosphoglycerate dehydrogenase (SerA)"/>
    <property type="match status" value="1"/>
</dbReference>
<accession>A0A9D1LQA1</accession>
<dbReference type="InterPro" id="IPR029752">
    <property type="entry name" value="D-isomer_DH_CS1"/>
</dbReference>
<reference evidence="7" key="1">
    <citation type="submission" date="2020-10" db="EMBL/GenBank/DDBJ databases">
        <authorList>
            <person name="Gilroy R."/>
        </authorList>
    </citation>
    <scope>NUCLEOTIDE SEQUENCE</scope>
    <source>
        <strain evidence="7">ChiSxjej2B14-8506</strain>
    </source>
</reference>
<evidence type="ECO:0000259" key="6">
    <source>
        <dbReference type="Pfam" id="PF02826"/>
    </source>
</evidence>
<dbReference type="Proteomes" id="UP000824123">
    <property type="component" value="Unassembled WGS sequence"/>
</dbReference>
<dbReference type="GO" id="GO:0030267">
    <property type="term" value="F:glyoxylate reductase (NADPH) activity"/>
    <property type="evidence" value="ECO:0007669"/>
    <property type="project" value="TreeGrafter"/>
</dbReference>
<evidence type="ECO:0000256" key="4">
    <source>
        <dbReference type="RuleBase" id="RU003719"/>
    </source>
</evidence>
<dbReference type="InterPro" id="IPR029753">
    <property type="entry name" value="D-isomer_DH_CS"/>
</dbReference>